<dbReference type="AlphaFoldDB" id="A0A7V8SXT3"/>
<comment type="caution">
    <text evidence="2">The sequence shown here is derived from an EMBL/GenBank/DDBJ whole genome shotgun (WGS) entry which is preliminary data.</text>
</comment>
<sequence>MRAAIRGAVPREATETISYQIPAFKHKGILVWFAAFSDHCSLFPTAALIEQFQKELKGFSTSKGTIHFPLNKPLPVALIKKIVKARVAQHAAKPTR</sequence>
<dbReference type="Proteomes" id="UP000567293">
    <property type="component" value="Unassembled WGS sequence"/>
</dbReference>
<reference evidence="2" key="1">
    <citation type="submission" date="2020-06" db="EMBL/GenBank/DDBJ databases">
        <title>Legume-microbial interactions unlock mineral nutrients during tropical forest succession.</title>
        <authorList>
            <person name="Epihov D.Z."/>
        </authorList>
    </citation>
    <scope>NUCLEOTIDE SEQUENCE [LARGE SCALE GENOMIC DNA]</scope>
    <source>
        <strain evidence="2">Pan2503</strain>
    </source>
</reference>
<dbReference type="Gene3D" id="3.90.1150.200">
    <property type="match status" value="1"/>
</dbReference>
<proteinExistence type="predicted"/>
<organism evidence="2 3">
    <name type="scientific">Candidatus Acidiferrum panamense</name>
    <dbReference type="NCBI Taxonomy" id="2741543"/>
    <lineage>
        <taxon>Bacteria</taxon>
        <taxon>Pseudomonadati</taxon>
        <taxon>Acidobacteriota</taxon>
        <taxon>Terriglobia</taxon>
        <taxon>Candidatus Acidiferrales</taxon>
        <taxon>Candidatus Acidiferrum</taxon>
    </lineage>
</organism>
<dbReference type="SUPFAM" id="SSF159888">
    <property type="entry name" value="YdhG-like"/>
    <property type="match status" value="1"/>
</dbReference>
<accession>A0A7V8SXT3</accession>
<dbReference type="EMBL" id="JACDQQ010001450">
    <property type="protein sequence ID" value="MBA0086309.1"/>
    <property type="molecule type" value="Genomic_DNA"/>
</dbReference>
<protein>
    <submittedName>
        <fullName evidence="2">DUF1801 domain-containing protein</fullName>
    </submittedName>
</protein>
<keyword evidence="3" id="KW-1185">Reference proteome</keyword>
<dbReference type="Pfam" id="PF08818">
    <property type="entry name" value="DUF1801"/>
    <property type="match status" value="1"/>
</dbReference>
<name>A0A7V8SXT3_9BACT</name>
<evidence type="ECO:0000259" key="1">
    <source>
        <dbReference type="Pfam" id="PF08818"/>
    </source>
</evidence>
<evidence type="ECO:0000313" key="2">
    <source>
        <dbReference type="EMBL" id="MBA0086309.1"/>
    </source>
</evidence>
<evidence type="ECO:0000313" key="3">
    <source>
        <dbReference type="Proteomes" id="UP000567293"/>
    </source>
</evidence>
<feature type="domain" description="YdhG-like" evidence="1">
    <location>
        <begin position="1"/>
        <end position="87"/>
    </location>
</feature>
<gene>
    <name evidence="2" type="ORF">HRJ53_15110</name>
</gene>
<dbReference type="InterPro" id="IPR014922">
    <property type="entry name" value="YdhG-like"/>
</dbReference>